<reference evidence="2" key="1">
    <citation type="submission" date="2020-08" db="EMBL/GenBank/DDBJ databases">
        <title>Winogradskyella ouciana sp. nov., isolated from the hadal seawater of the Mariana Trench.</title>
        <authorList>
            <person name="He X."/>
        </authorList>
    </citation>
    <scope>NUCLEOTIDE SEQUENCE [LARGE SCALE GENOMIC DNA]</scope>
    <source>
        <strain evidence="2">KCTC 52348</strain>
    </source>
</reference>
<accession>A0A842INW7</accession>
<dbReference type="PROSITE" id="PS51257">
    <property type="entry name" value="PROKAR_LIPOPROTEIN"/>
    <property type="match status" value="1"/>
</dbReference>
<dbReference type="AlphaFoldDB" id="A0A842INW7"/>
<evidence type="ECO:0000256" key="1">
    <source>
        <dbReference type="SAM" id="SignalP"/>
    </source>
</evidence>
<dbReference type="Proteomes" id="UP000533900">
    <property type="component" value="Unassembled WGS sequence"/>
</dbReference>
<gene>
    <name evidence="2" type="ORF">H7F21_07455</name>
</gene>
<dbReference type="EMBL" id="JACLCP010000002">
    <property type="protein sequence ID" value="MBC2844922.1"/>
    <property type="molecule type" value="Genomic_DNA"/>
</dbReference>
<protein>
    <submittedName>
        <fullName evidence="2">Uncharacterized protein</fullName>
    </submittedName>
</protein>
<comment type="caution">
    <text evidence="2">The sequence shown here is derived from an EMBL/GenBank/DDBJ whole genome shotgun (WGS) entry which is preliminary data.</text>
</comment>
<evidence type="ECO:0000313" key="3">
    <source>
        <dbReference type="Proteomes" id="UP000533900"/>
    </source>
</evidence>
<organism evidence="2 3">
    <name type="scientific">Winogradskyella flava</name>
    <dbReference type="NCBI Taxonomy" id="1884876"/>
    <lineage>
        <taxon>Bacteria</taxon>
        <taxon>Pseudomonadati</taxon>
        <taxon>Bacteroidota</taxon>
        <taxon>Flavobacteriia</taxon>
        <taxon>Flavobacteriales</taxon>
        <taxon>Flavobacteriaceae</taxon>
        <taxon>Winogradskyella</taxon>
    </lineage>
</organism>
<feature type="chain" id="PRO_5032585062" evidence="1">
    <location>
        <begin position="25"/>
        <end position="398"/>
    </location>
</feature>
<evidence type="ECO:0000313" key="2">
    <source>
        <dbReference type="EMBL" id="MBC2844922.1"/>
    </source>
</evidence>
<proteinExistence type="predicted"/>
<sequence>MKQISKLMVLAMLVIFASCQNESAEEQANEEQKAVLNFDKKGNVVSDGEEDEELMFNDESETIRNTGFTFASKSNSVAIDEVYTVIDADRDPFGSQQPASNFWWSETPDGDDYFNAHTYFGAADGENLVFTEYADGTASLTGTTMSGTCTVTLDVWFKDKKTWAEWQAIGGGHKKEGTAGNASNSADMSFYVIDEANSTVIAAGGDCVQEGTFGLTQRPDPNDPNTPNYGSHVGPGGANYDSNIGANGLSTWGWLTDPTTGDHLWLIDFNFRIEVAPDECSDCVGKVDNLTLKWNWHNDYRVRLYQRYENTCYATKIFDGVVGLDDEIDVSGSNSNGTFGRWIYVFVGNCYYTKFRTDCHLNIGPGYKRGVLEVVSGTSTHGGELCEYEPPAHYCWWW</sequence>
<keyword evidence="1" id="KW-0732">Signal</keyword>
<feature type="signal peptide" evidence="1">
    <location>
        <begin position="1"/>
        <end position="24"/>
    </location>
</feature>
<keyword evidence="3" id="KW-1185">Reference proteome</keyword>
<name>A0A842INW7_9FLAO</name>
<dbReference type="RefSeq" id="WP_185788646.1">
    <property type="nucleotide sequence ID" value="NZ_JACLCP010000002.1"/>
</dbReference>